<gene>
    <name evidence="1" type="ORF">NKI81_30115</name>
</gene>
<evidence type="ECO:0000313" key="2">
    <source>
        <dbReference type="Proteomes" id="UP001480082"/>
    </source>
</evidence>
<evidence type="ECO:0000313" key="1">
    <source>
        <dbReference type="EMBL" id="MER9288121.1"/>
    </source>
</evidence>
<name>A0ACC6T889_9HYPH</name>
<protein>
    <submittedName>
        <fullName evidence="1">Uncharacterized protein</fullName>
    </submittedName>
</protein>
<proteinExistence type="predicted"/>
<reference evidence="1 2" key="1">
    <citation type="journal article" date="2024" name="Proc. Natl. Acad. Sci. U.S.A.">
        <title>The evolutionary genomics of adaptation to stress in wild rhizobium bacteria.</title>
        <authorList>
            <person name="Kehlet-Delgado H."/>
            <person name="Montoya A.P."/>
            <person name="Jensen K.T."/>
            <person name="Wendlandt C.E."/>
            <person name="Dexheimer C."/>
            <person name="Roberts M."/>
            <person name="Torres Martinez L."/>
            <person name="Friesen M.L."/>
            <person name="Griffitts J.S."/>
            <person name="Porter S.S."/>
        </authorList>
    </citation>
    <scope>NUCLEOTIDE SEQUENCE [LARGE SCALE GENOMIC DNA]</scope>
    <source>
        <strain evidence="1 2">M0468</strain>
    </source>
</reference>
<keyword evidence="2" id="KW-1185">Reference proteome</keyword>
<dbReference type="EMBL" id="JAMYRI010000029">
    <property type="protein sequence ID" value="MER9288121.1"/>
    <property type="molecule type" value="Genomic_DNA"/>
</dbReference>
<organism evidence="1 2">
    <name type="scientific">Mesorhizobium australicum</name>
    <dbReference type="NCBI Taxonomy" id="536018"/>
    <lineage>
        <taxon>Bacteria</taxon>
        <taxon>Pseudomonadati</taxon>
        <taxon>Pseudomonadota</taxon>
        <taxon>Alphaproteobacteria</taxon>
        <taxon>Hyphomicrobiales</taxon>
        <taxon>Phyllobacteriaceae</taxon>
        <taxon>Mesorhizobium</taxon>
    </lineage>
</organism>
<accession>A0ACC6T889</accession>
<comment type="caution">
    <text evidence="1">The sequence shown here is derived from an EMBL/GenBank/DDBJ whole genome shotgun (WGS) entry which is preliminary data.</text>
</comment>
<dbReference type="Proteomes" id="UP001480082">
    <property type="component" value="Unassembled WGS sequence"/>
</dbReference>
<sequence>MAMDFLVRYPDYLGDALLDLYEETREPELLEAVQRIFINDEPSIRLVRMVRWRHGAYQNVEDALAMLSYYGLARPMQLAGDDGKIRRYEYLILPKAISFLEKCVQDYPELAWYRDRLALVMRVASGKSGSALKEWQYEHPQYGSTIQGDVIPTIQEQVEQRLTKFAGLEP</sequence>